<dbReference type="Proteomes" id="UP001142175">
    <property type="component" value="Unassembled WGS sequence"/>
</dbReference>
<protein>
    <submittedName>
        <fullName evidence="2">Helix-hairpin-helix domain-containing protein</fullName>
    </submittedName>
</protein>
<keyword evidence="3" id="KW-1185">Reference proteome</keyword>
<evidence type="ECO:0000256" key="1">
    <source>
        <dbReference type="SAM" id="SignalP"/>
    </source>
</evidence>
<dbReference type="SUPFAM" id="SSF47781">
    <property type="entry name" value="RuvA domain 2-like"/>
    <property type="match status" value="1"/>
</dbReference>
<dbReference type="EMBL" id="JANSUY010000001">
    <property type="protein sequence ID" value="MCR9013634.1"/>
    <property type="molecule type" value="Genomic_DNA"/>
</dbReference>
<evidence type="ECO:0000313" key="2">
    <source>
        <dbReference type="EMBL" id="MCR9013634.1"/>
    </source>
</evidence>
<dbReference type="SUPFAM" id="SSF56935">
    <property type="entry name" value="Porins"/>
    <property type="match status" value="1"/>
</dbReference>
<dbReference type="InterPro" id="IPR010994">
    <property type="entry name" value="RuvA_2-like"/>
</dbReference>
<gene>
    <name evidence="2" type="ORF">NU887_01240</name>
</gene>
<accession>A0A9X2P5W4</accession>
<name>A0A9X2P5W4_9BACT</name>
<comment type="caution">
    <text evidence="2">The sequence shown here is derived from an EMBL/GenBank/DDBJ whole genome shotgun (WGS) entry which is preliminary data.</text>
</comment>
<feature type="signal peptide" evidence="1">
    <location>
        <begin position="1"/>
        <end position="20"/>
    </location>
</feature>
<organism evidence="2 3">
    <name type="scientific">Aquiflexum gelatinilyticum</name>
    <dbReference type="NCBI Taxonomy" id="2961943"/>
    <lineage>
        <taxon>Bacteria</taxon>
        <taxon>Pseudomonadati</taxon>
        <taxon>Bacteroidota</taxon>
        <taxon>Cytophagia</taxon>
        <taxon>Cytophagales</taxon>
        <taxon>Cyclobacteriaceae</taxon>
        <taxon>Aquiflexum</taxon>
    </lineage>
</organism>
<evidence type="ECO:0000313" key="3">
    <source>
        <dbReference type="Proteomes" id="UP001142175"/>
    </source>
</evidence>
<reference evidence="2" key="1">
    <citation type="submission" date="2022-08" db="EMBL/GenBank/DDBJ databases">
        <authorList>
            <person name="Zhang D."/>
        </authorList>
    </citation>
    <scope>NUCLEOTIDE SEQUENCE</scope>
    <source>
        <strain evidence="2">XJ19-11</strain>
    </source>
</reference>
<proteinExistence type="predicted"/>
<dbReference type="RefSeq" id="WP_258421531.1">
    <property type="nucleotide sequence ID" value="NZ_JANSUY010000001.1"/>
</dbReference>
<dbReference type="AlphaFoldDB" id="A0A9X2P5W4"/>
<feature type="chain" id="PRO_5040749145" evidence="1">
    <location>
        <begin position="21"/>
        <end position="700"/>
    </location>
</feature>
<keyword evidence="1" id="KW-0732">Signal</keyword>
<sequence>MKTLVSIGILVLMVVHQSQAQTYRKDEINIENFIEELFGMQRSDENYEDLYESLLQVFLNPINLNKTNAEELKSIFILTPSQVNSFIAYQNQFGEFISIYELQAIPDFDLETIYKLLPFVVLDDSEKMQGSLKERVLSSKDAYFIFRQNRVWETRKGYTPPDTLGNGELTSRYLGDPNSLYGRFRIQHSKDFSLGFTIDKDSGEQFIWNPNSKRFGFNFLSYHFTLYNQGNFKAISLGDFQMQTGQGLVFGAGFGVGKGAETITTVRRSTIGIRPYTAALEFGFFRGMAATYKAGPLNVTLMASNAPRDGNLQVQIDTIETTEEIITSLQSSGLHRTATEITYKNRIREKNLGANIHYQSRKRDFQIGVNSLYTQFGQAFQRNRQVYNQYEFYGKANHLHSLYFAYNYQNYFFFGETAISKSGGKGSVLGMMSSLHPKLGFSVLWRRFDRDFHSFYGNAFSEGTRPINEHGLYFGLNYKPNQKITWSVYYDYFRFPWLKYRVYALSAGNEWLTRFTYSPSRKILLFAQIREESKSRNISELQNNFQSGYQLSQGKKWNYAFNLDYSLDKHWSIKSRIMSSRFDFNNKTTRGFAISQDINVDYEKWRLSGRIVLFDTEDYDNRQFIYERNVLWLFSIPALNGQGMRYYLLGQYKINPKLTFWARIGRTIFTDREVIGSGLQEINGKKITETVFQLQYQFNR</sequence>